<evidence type="ECO:0000313" key="3">
    <source>
        <dbReference type="Proteomes" id="UP000011910"/>
    </source>
</evidence>
<dbReference type="EMBL" id="AODQ01000061">
    <property type="protein sequence ID" value="EMR02364.1"/>
    <property type="molecule type" value="Genomic_DNA"/>
</dbReference>
<reference evidence="2 3" key="1">
    <citation type="journal article" date="2013" name="Genome Announc.">
        <title>Draft Genome Sequence of Cesiribacter andamanensis Strain AMV16T, Isolated from a Soil Sample from a Mud Volcano in the Andaman Islands, India.</title>
        <authorList>
            <person name="Shivaji S."/>
            <person name="Ara S."/>
            <person name="Begum Z."/>
            <person name="Srinivas T.N."/>
            <person name="Singh A."/>
            <person name="Kumar Pinnaka A."/>
        </authorList>
    </citation>
    <scope>NUCLEOTIDE SEQUENCE [LARGE SCALE GENOMIC DNA]</scope>
    <source>
        <strain evidence="2 3">AMV16</strain>
    </source>
</reference>
<feature type="transmembrane region" description="Helical" evidence="1">
    <location>
        <begin position="70"/>
        <end position="91"/>
    </location>
</feature>
<keyword evidence="3" id="KW-1185">Reference proteome</keyword>
<accession>M7NV81</accession>
<dbReference type="OrthoDB" id="9947786at2"/>
<gene>
    <name evidence="2" type="ORF">ADICEAN_02513</name>
</gene>
<comment type="caution">
    <text evidence="2">The sequence shown here is derived from an EMBL/GenBank/DDBJ whole genome shotgun (WGS) entry which is preliminary data.</text>
</comment>
<dbReference type="Proteomes" id="UP000011910">
    <property type="component" value="Unassembled WGS sequence"/>
</dbReference>
<keyword evidence="1" id="KW-1133">Transmembrane helix</keyword>
<keyword evidence="1" id="KW-0472">Membrane</keyword>
<protein>
    <submittedName>
        <fullName evidence="2">Uncharacterized protein</fullName>
    </submittedName>
</protein>
<dbReference type="RefSeq" id="WP_009195903.1">
    <property type="nucleotide sequence ID" value="NZ_AODQ01000061.1"/>
</dbReference>
<evidence type="ECO:0000256" key="1">
    <source>
        <dbReference type="SAM" id="Phobius"/>
    </source>
</evidence>
<keyword evidence="1" id="KW-0812">Transmembrane</keyword>
<sequence>MKTLEKWLAKAPVQRLVYLLVLLLWLFGSYRGGHLQYLTAPSTFGPPIWVLLLIPTLLLGTQLWFNSQGLWRILCGLLILFSFWLATLSVQDIARPFTSLQPLIWNFGSFGFLLLLVLVLALANWVLLHMKPKR</sequence>
<dbReference type="AlphaFoldDB" id="M7NV81"/>
<feature type="transmembrane region" description="Helical" evidence="1">
    <location>
        <begin position="47"/>
        <end position="65"/>
    </location>
</feature>
<evidence type="ECO:0000313" key="2">
    <source>
        <dbReference type="EMBL" id="EMR02364.1"/>
    </source>
</evidence>
<proteinExistence type="predicted"/>
<organism evidence="2 3">
    <name type="scientific">Cesiribacter andamanensis AMV16</name>
    <dbReference type="NCBI Taxonomy" id="1279009"/>
    <lineage>
        <taxon>Bacteria</taxon>
        <taxon>Pseudomonadati</taxon>
        <taxon>Bacteroidota</taxon>
        <taxon>Cytophagia</taxon>
        <taxon>Cytophagales</taxon>
        <taxon>Cesiribacteraceae</taxon>
        <taxon>Cesiribacter</taxon>
    </lineage>
</organism>
<name>M7NV81_9BACT</name>
<feature type="transmembrane region" description="Helical" evidence="1">
    <location>
        <begin position="103"/>
        <end position="128"/>
    </location>
</feature>